<evidence type="ECO:0000256" key="6">
    <source>
        <dbReference type="RuleBase" id="RU364054"/>
    </source>
</evidence>
<dbReference type="OrthoDB" id="5464at2759"/>
<accession>A0A8B6BVX5</accession>
<dbReference type="SUPFAM" id="SSF47473">
    <property type="entry name" value="EF-hand"/>
    <property type="match status" value="1"/>
</dbReference>
<dbReference type="PROSITE" id="PS00018">
    <property type="entry name" value="EF_HAND_1"/>
    <property type="match status" value="1"/>
</dbReference>
<evidence type="ECO:0000256" key="2">
    <source>
        <dbReference type="ARBA" id="ARBA00005869"/>
    </source>
</evidence>
<evidence type="ECO:0000313" key="9">
    <source>
        <dbReference type="Proteomes" id="UP000596742"/>
    </source>
</evidence>
<keyword evidence="6" id="KW-0274">FAD</keyword>
<gene>
    <name evidence="8" type="ORF">MGAL_10B045577</name>
</gene>
<dbReference type="Gene3D" id="3.20.20.220">
    <property type="match status" value="2"/>
</dbReference>
<comment type="cofactor">
    <cofactor evidence="6">
        <name>FAD</name>
        <dbReference type="ChEBI" id="CHEBI:57692"/>
    </cofactor>
</comment>
<dbReference type="FunFam" id="3.20.20.220:FF:000012">
    <property type="entry name" value="Proline dehydrogenase"/>
    <property type="match status" value="1"/>
</dbReference>
<dbReference type="SUPFAM" id="SSF51730">
    <property type="entry name" value="FAD-linked oxidoreductase"/>
    <property type="match status" value="1"/>
</dbReference>
<sequence length="612" mass="70587">MANVLKLIRKRNLLLISHSRKHPLYSLQSFPKSTLGAEIKDAESLSKLNDNEEKQHKLDLTFGNAEEAFRSKKTTELVRALFVFNLCSVEFLVKNNTEILKWSRRLLGKTLFTTLMKGTFYGHFVAGEDQIAIRPLVSRNQQFGVKSILDYSVEEDLSSKQAKEAEAKGCVPENQPPLEELDPEQQRFAAHEEFLDRRENVVSARTYFYDDEAKCDENMNIFLQCVDAVSGSTKSTGFVAIKLTALGRPQFLLQLSELLVITRKLFEKFAGEGDILLKKFRQEEFQKTLDVMGVPISRDQTKRWFSILDISQDGEVDLWDWDNLLEENLQLCKLLIVPNKETGIPEQMMEGLTEEEDEQLKNMLKRLNTIVEYAKEKDVRVMVDAEQTYFQPAISRIVIEMMRKFNKDKAIVFNTYQTYLKNSLTNLKVDLDLSRRENFQFGAKLVRGAYMEQERERAASVGYEDPINADYHATTDMYHACLEEVFYQIKQRPLGQIAVMVASHNEDTVRFAVEGMDRHDIKKSDRLICFGQLLGMCDQISFPLGQAGYSVYKYVPYGPVEEVLPYLSRRAMENKGILKKVQKEKSLLWKELKRRVKAGQLRYNPLENSTVG</sequence>
<keyword evidence="9" id="KW-1185">Reference proteome</keyword>
<comment type="catalytic activity">
    <reaction evidence="6">
        <text>L-proline + a quinone = (S)-1-pyrroline-5-carboxylate + a quinol + H(+)</text>
        <dbReference type="Rhea" id="RHEA:23784"/>
        <dbReference type="ChEBI" id="CHEBI:15378"/>
        <dbReference type="ChEBI" id="CHEBI:17388"/>
        <dbReference type="ChEBI" id="CHEBI:24646"/>
        <dbReference type="ChEBI" id="CHEBI:60039"/>
        <dbReference type="ChEBI" id="CHEBI:132124"/>
        <dbReference type="EC" id="1.5.5.2"/>
    </reaction>
</comment>
<evidence type="ECO:0000256" key="4">
    <source>
        <dbReference type="ARBA" id="ARBA00023002"/>
    </source>
</evidence>
<reference evidence="8" key="1">
    <citation type="submission" date="2018-11" db="EMBL/GenBank/DDBJ databases">
        <authorList>
            <person name="Alioto T."/>
            <person name="Alioto T."/>
        </authorList>
    </citation>
    <scope>NUCLEOTIDE SEQUENCE</scope>
</reference>
<comment type="function">
    <text evidence="6">Converts proline to delta-1-pyrroline-5-carboxylate.</text>
</comment>
<evidence type="ECO:0000256" key="1">
    <source>
        <dbReference type="ARBA" id="ARBA00004739"/>
    </source>
</evidence>
<dbReference type="AlphaFoldDB" id="A0A8B6BVX5"/>
<dbReference type="PANTHER" id="PTHR13914">
    <property type="entry name" value="PROLINE OXIDASE"/>
    <property type="match status" value="1"/>
</dbReference>
<dbReference type="GO" id="GO:0010133">
    <property type="term" value="P:L-proline catabolic process to L-glutamate"/>
    <property type="evidence" value="ECO:0007669"/>
    <property type="project" value="TreeGrafter"/>
</dbReference>
<dbReference type="PANTHER" id="PTHR13914:SF0">
    <property type="entry name" value="PROLINE DEHYDROGENASE 1, MITOCHONDRIAL"/>
    <property type="match status" value="1"/>
</dbReference>
<organism evidence="8 9">
    <name type="scientific">Mytilus galloprovincialis</name>
    <name type="common">Mediterranean mussel</name>
    <dbReference type="NCBI Taxonomy" id="29158"/>
    <lineage>
        <taxon>Eukaryota</taxon>
        <taxon>Metazoa</taxon>
        <taxon>Spiralia</taxon>
        <taxon>Lophotrochozoa</taxon>
        <taxon>Mollusca</taxon>
        <taxon>Bivalvia</taxon>
        <taxon>Autobranchia</taxon>
        <taxon>Pteriomorphia</taxon>
        <taxon>Mytilida</taxon>
        <taxon>Mytiloidea</taxon>
        <taxon>Mytilidae</taxon>
        <taxon>Mytilinae</taxon>
        <taxon>Mytilus</taxon>
    </lineage>
</organism>
<comment type="caution">
    <text evidence="8">The sequence shown here is derived from an EMBL/GenBank/DDBJ whole genome shotgun (WGS) entry which is preliminary data.</text>
</comment>
<dbReference type="InterPro" id="IPR029041">
    <property type="entry name" value="FAD-linked_oxidoreductase-like"/>
</dbReference>
<feature type="domain" description="Proline dehydrogenase" evidence="7">
    <location>
        <begin position="306"/>
        <end position="582"/>
    </location>
</feature>
<dbReference type="GO" id="GO:0071949">
    <property type="term" value="F:FAD binding"/>
    <property type="evidence" value="ECO:0007669"/>
    <property type="project" value="TreeGrafter"/>
</dbReference>
<protein>
    <recommendedName>
        <fullName evidence="6">Proline dehydrogenase</fullName>
        <ecNumber evidence="6">1.5.5.2</ecNumber>
    </recommendedName>
</protein>
<name>A0A8B6BVX5_MYTGA</name>
<evidence type="ECO:0000313" key="8">
    <source>
        <dbReference type="EMBL" id="VDH96792.1"/>
    </source>
</evidence>
<keyword evidence="4 6" id="KW-0560">Oxidoreductase</keyword>
<comment type="pathway">
    <text evidence="1">Amino-acid degradation; L-proline degradation into L-glutamate; L-glutamate from L-proline: step 1/2.</text>
</comment>
<keyword evidence="6" id="KW-0285">Flavoprotein</keyword>
<evidence type="ECO:0000259" key="7">
    <source>
        <dbReference type="Pfam" id="PF01619"/>
    </source>
</evidence>
<dbReference type="InterPro" id="IPR015659">
    <property type="entry name" value="Proline_oxidase"/>
</dbReference>
<dbReference type="InterPro" id="IPR018247">
    <property type="entry name" value="EF_Hand_1_Ca_BS"/>
</dbReference>
<evidence type="ECO:0000256" key="5">
    <source>
        <dbReference type="ARBA" id="ARBA00023062"/>
    </source>
</evidence>
<dbReference type="InterPro" id="IPR002872">
    <property type="entry name" value="Proline_DH_dom"/>
</dbReference>
<comment type="similarity">
    <text evidence="2 6">Belongs to the proline oxidase family.</text>
</comment>
<dbReference type="GO" id="GO:0005739">
    <property type="term" value="C:mitochondrion"/>
    <property type="evidence" value="ECO:0007669"/>
    <property type="project" value="TreeGrafter"/>
</dbReference>
<dbReference type="EC" id="1.5.5.2" evidence="6"/>
<dbReference type="Proteomes" id="UP000596742">
    <property type="component" value="Unassembled WGS sequence"/>
</dbReference>
<proteinExistence type="inferred from homology"/>
<keyword evidence="3" id="KW-0106">Calcium</keyword>
<dbReference type="Pfam" id="PF01619">
    <property type="entry name" value="Pro_dh"/>
    <property type="match status" value="1"/>
</dbReference>
<evidence type="ECO:0000256" key="3">
    <source>
        <dbReference type="ARBA" id="ARBA00022837"/>
    </source>
</evidence>
<dbReference type="GO" id="GO:0004657">
    <property type="term" value="F:proline dehydrogenase activity"/>
    <property type="evidence" value="ECO:0007669"/>
    <property type="project" value="UniProtKB-EC"/>
</dbReference>
<dbReference type="EMBL" id="UYJE01000815">
    <property type="protein sequence ID" value="VDH96792.1"/>
    <property type="molecule type" value="Genomic_DNA"/>
</dbReference>
<keyword evidence="5 6" id="KW-0642">Proline metabolism</keyword>
<dbReference type="InterPro" id="IPR011992">
    <property type="entry name" value="EF-hand-dom_pair"/>
</dbReference>